<evidence type="ECO:0000259" key="1">
    <source>
        <dbReference type="Pfam" id="PF01368"/>
    </source>
</evidence>
<keyword evidence="4" id="KW-1185">Reference proteome</keyword>
<dbReference type="GO" id="GO:0003676">
    <property type="term" value="F:nucleic acid binding"/>
    <property type="evidence" value="ECO:0007669"/>
    <property type="project" value="InterPro"/>
</dbReference>
<evidence type="ECO:0000259" key="2">
    <source>
        <dbReference type="Pfam" id="PF02272"/>
    </source>
</evidence>
<dbReference type="RefSeq" id="WP_078787885.1">
    <property type="nucleotide sequence ID" value="NZ_FMTO01000012.1"/>
</dbReference>
<dbReference type="Gene3D" id="3.90.1640.10">
    <property type="entry name" value="inorganic pyrophosphatase (n-terminal core)"/>
    <property type="match status" value="1"/>
</dbReference>
<proteinExistence type="predicted"/>
<dbReference type="AlphaFoldDB" id="A0A1T4PNU7"/>
<dbReference type="InterPro" id="IPR051319">
    <property type="entry name" value="Oligoribo/pAp-PDE_c-di-AMP_PDE"/>
</dbReference>
<reference evidence="3 4" key="1">
    <citation type="submission" date="2017-02" db="EMBL/GenBank/DDBJ databases">
        <authorList>
            <person name="Peterson S.W."/>
        </authorList>
    </citation>
    <scope>NUCLEOTIDE SEQUENCE [LARGE SCALE GENOMIC DNA]</scope>
    <source>
        <strain evidence="3 4">ATCC 17233</strain>
    </source>
</reference>
<feature type="domain" description="DHHA1" evidence="2">
    <location>
        <begin position="214"/>
        <end position="300"/>
    </location>
</feature>
<gene>
    <name evidence="3" type="ORF">SAMN02745110_02080</name>
</gene>
<dbReference type="Pfam" id="PF01368">
    <property type="entry name" value="DHH"/>
    <property type="match status" value="1"/>
</dbReference>
<protein>
    <submittedName>
        <fullName evidence="3">NanoRNase/pAp phosphatase, hydrolyzes c-di-AMP and oligoRNAs</fullName>
    </submittedName>
</protein>
<dbReference type="SUPFAM" id="SSF64182">
    <property type="entry name" value="DHH phosphoesterases"/>
    <property type="match status" value="1"/>
</dbReference>
<organism evidence="3 4">
    <name type="scientific">Eubacterium ruminantium</name>
    <dbReference type="NCBI Taxonomy" id="42322"/>
    <lineage>
        <taxon>Bacteria</taxon>
        <taxon>Bacillati</taxon>
        <taxon>Bacillota</taxon>
        <taxon>Clostridia</taxon>
        <taxon>Eubacteriales</taxon>
        <taxon>Eubacteriaceae</taxon>
        <taxon>Eubacterium</taxon>
    </lineage>
</organism>
<name>A0A1T4PNU7_9FIRM</name>
<evidence type="ECO:0000313" key="4">
    <source>
        <dbReference type="Proteomes" id="UP000189857"/>
    </source>
</evidence>
<dbReference type="OrthoDB" id="5896813at2"/>
<dbReference type="Pfam" id="PF02272">
    <property type="entry name" value="DHHA1"/>
    <property type="match status" value="1"/>
</dbReference>
<dbReference type="Proteomes" id="UP000189857">
    <property type="component" value="Unassembled WGS sequence"/>
</dbReference>
<accession>A0A1T4PNU7</accession>
<evidence type="ECO:0000313" key="3">
    <source>
        <dbReference type="EMBL" id="SJZ93213.1"/>
    </source>
</evidence>
<sequence>MKLKELLGYNDIVVQCHDNPDADALASGYALYWYFKAMGKNVRFIYRGRNKIRKSNLLIMVNRLEIPVSYEPDFSDIPELLVVADCQYGQKNITKTEAENIAVIDHHNITVDVPELSEVRSNLGSCSTIVWDMIKKEGLSIDGDKNLSTALYYGLYTDTNRLSEVAHPLDKDMRDSLEYRKDVIIEMTNSNLSLKELKITGKAILDYKYYDDFKYLILQAEKCDPNILGVISDFSLETEGVNVCIAYCVSEYEIKFSVRSCVKEVHANELATFIANGIGGGGGHIYKAGGTVRPEKLREVYYSIYDDKRNSESDEIPEDITEEDILAKMIYDIFNIRIVDYFEKYEIIYAKNTELDITDMKLYEKQPQELGYVKLSDVFPEGTKVEIRTLEGDVNIVIGKESYLMIGIEGEVYPIAKEKLSKSYKELGVQYSRRFEYEPSIKNIDSGEVKKVLKYAHGVISTGKSRIYAKTLDKSVKLFTEWDEEKYYSGDPGDYIAVRDDDKHDIYIIRGRLFHELYKEIV</sequence>
<dbReference type="PANTHER" id="PTHR47618">
    <property type="entry name" value="BIFUNCTIONAL OLIGORIBONUCLEASE AND PAP PHOSPHATASE NRNA"/>
    <property type="match status" value="1"/>
</dbReference>
<feature type="domain" description="DDH" evidence="1">
    <location>
        <begin position="12"/>
        <end position="154"/>
    </location>
</feature>
<dbReference type="InterPro" id="IPR001667">
    <property type="entry name" value="DDH_dom"/>
</dbReference>
<dbReference type="EMBL" id="FUXA01000013">
    <property type="protein sequence ID" value="SJZ93213.1"/>
    <property type="molecule type" value="Genomic_DNA"/>
</dbReference>
<dbReference type="Gene3D" id="3.10.310.30">
    <property type="match status" value="1"/>
</dbReference>
<dbReference type="InterPro" id="IPR003156">
    <property type="entry name" value="DHHA1_dom"/>
</dbReference>
<dbReference type="PANTHER" id="PTHR47618:SF1">
    <property type="entry name" value="BIFUNCTIONAL OLIGORIBONUCLEASE AND PAP PHOSPHATASE NRNA"/>
    <property type="match status" value="1"/>
</dbReference>
<dbReference type="InterPro" id="IPR038763">
    <property type="entry name" value="DHH_sf"/>
</dbReference>